<dbReference type="EMBL" id="JBEPSH010000008">
    <property type="protein sequence ID" value="MET4579231.1"/>
    <property type="molecule type" value="Genomic_DNA"/>
</dbReference>
<proteinExistence type="inferred from homology"/>
<keyword evidence="3 5" id="KW-0285">Flavoprotein</keyword>
<dbReference type="PROSITE" id="PS00623">
    <property type="entry name" value="GMC_OXRED_1"/>
    <property type="match status" value="1"/>
</dbReference>
<dbReference type="SUPFAM" id="SSF54373">
    <property type="entry name" value="FAD-linked reductases, C-terminal domain"/>
    <property type="match status" value="1"/>
</dbReference>
<dbReference type="PANTHER" id="PTHR11552">
    <property type="entry name" value="GLUCOSE-METHANOL-CHOLINE GMC OXIDOREDUCTASE"/>
    <property type="match status" value="1"/>
</dbReference>
<evidence type="ECO:0000256" key="3">
    <source>
        <dbReference type="ARBA" id="ARBA00022630"/>
    </source>
</evidence>
<evidence type="ECO:0000313" key="9">
    <source>
        <dbReference type="Proteomes" id="UP001549320"/>
    </source>
</evidence>
<dbReference type="Gene3D" id="3.50.50.60">
    <property type="entry name" value="FAD/NAD(P)-binding domain"/>
    <property type="match status" value="1"/>
</dbReference>
<keyword evidence="8" id="KW-0560">Oxidoreductase</keyword>
<dbReference type="InterPro" id="IPR036188">
    <property type="entry name" value="FAD/NAD-bd_sf"/>
</dbReference>
<evidence type="ECO:0000256" key="1">
    <source>
        <dbReference type="ARBA" id="ARBA00001974"/>
    </source>
</evidence>
<dbReference type="Pfam" id="PF05199">
    <property type="entry name" value="GMC_oxred_C"/>
    <property type="match status" value="1"/>
</dbReference>
<protein>
    <submittedName>
        <fullName evidence="8">Choline dehydrogenase</fullName>
        <ecNumber evidence="8">1.1.99.1</ecNumber>
    </submittedName>
</protein>
<dbReference type="Proteomes" id="UP001549320">
    <property type="component" value="Unassembled WGS sequence"/>
</dbReference>
<evidence type="ECO:0000259" key="6">
    <source>
        <dbReference type="PROSITE" id="PS00623"/>
    </source>
</evidence>
<evidence type="ECO:0000259" key="7">
    <source>
        <dbReference type="PROSITE" id="PS00624"/>
    </source>
</evidence>
<feature type="domain" description="Glucose-methanol-choline oxidoreductase N-terminal" evidence="6">
    <location>
        <begin position="80"/>
        <end position="103"/>
    </location>
</feature>
<gene>
    <name evidence="8" type="ORF">ABIE13_004354</name>
</gene>
<dbReference type="SUPFAM" id="SSF51905">
    <property type="entry name" value="FAD/NAD(P)-binding domain"/>
    <property type="match status" value="1"/>
</dbReference>
<organism evidence="8 9">
    <name type="scientific">Ottowia thiooxydans</name>
    <dbReference type="NCBI Taxonomy" id="219182"/>
    <lineage>
        <taxon>Bacteria</taxon>
        <taxon>Pseudomonadati</taxon>
        <taxon>Pseudomonadota</taxon>
        <taxon>Betaproteobacteria</taxon>
        <taxon>Burkholderiales</taxon>
        <taxon>Comamonadaceae</taxon>
        <taxon>Ottowia</taxon>
    </lineage>
</organism>
<dbReference type="InterPro" id="IPR012132">
    <property type="entry name" value="GMC_OxRdtase"/>
</dbReference>
<evidence type="ECO:0000256" key="4">
    <source>
        <dbReference type="ARBA" id="ARBA00022827"/>
    </source>
</evidence>
<sequence>MNTFDFVIVGAGTAGCILSYRLAEQGHSVCVVEAGPPDNNPYIRVPAGMMKTSVDPRITWQFVHGATPYTLKRDIPFIQGRTLGGSGAVNGMVYSRGQPSDFDNWASLGCTGWDFRSVLPYFQKYENFTGLGDDHFRGRTGLMPVTVLSRRDAISDRFIQGAIETGIPFNPDYNGISQFGVGYAQATIHKGKRWSSAHAYLHPARRRWGVRVLTNATVRRVLMTGRVANGVEYSMGGCDVVKTLHARLGVVLSAGTVNSPKLLQLSGLGSGKHLQALGISTVVDLPGVGANLSDHYAARIVARVHDGIDTINGRSRGLPLIKEIARWLLGQPSILSMSAMAVYAFCKSNADSKENDYALSFTPASLNSSKTLGLDAFPGITSGTWCMRPQSRGFVQIQSMDFRAPPYIQANHLQAEQDRRILITGIKHCRAIFRSAAMRQIIKQQIHPDEACHTDDEWLDYVRRFGTTAYHLVGTCKMGEASDSHTVVDAKLRVRGVERLYVVDASVMPTTPSANTNASTAMIAEKAADMLRFSPARR</sequence>
<dbReference type="EC" id="1.1.99.1" evidence="8"/>
<dbReference type="Gene3D" id="3.30.560.10">
    <property type="entry name" value="Glucose Oxidase, domain 3"/>
    <property type="match status" value="1"/>
</dbReference>
<dbReference type="Pfam" id="PF00732">
    <property type="entry name" value="GMC_oxred_N"/>
    <property type="match status" value="1"/>
</dbReference>
<dbReference type="PIRSF" id="PIRSF000137">
    <property type="entry name" value="Alcohol_oxidase"/>
    <property type="match status" value="1"/>
</dbReference>
<dbReference type="RefSeq" id="WP_354447117.1">
    <property type="nucleotide sequence ID" value="NZ_JBEPSH010000008.1"/>
</dbReference>
<dbReference type="PANTHER" id="PTHR11552:SF147">
    <property type="entry name" value="CHOLINE DEHYDROGENASE, MITOCHONDRIAL"/>
    <property type="match status" value="1"/>
</dbReference>
<accession>A0ABV2QDW4</accession>
<comment type="cofactor">
    <cofactor evidence="1">
        <name>FAD</name>
        <dbReference type="ChEBI" id="CHEBI:57692"/>
    </cofactor>
</comment>
<comment type="caution">
    <text evidence="8">The sequence shown here is derived from an EMBL/GenBank/DDBJ whole genome shotgun (WGS) entry which is preliminary data.</text>
</comment>
<name>A0ABV2QDW4_9BURK</name>
<feature type="domain" description="Glucose-methanol-choline oxidoreductase N-terminal" evidence="7">
    <location>
        <begin position="255"/>
        <end position="269"/>
    </location>
</feature>
<dbReference type="GO" id="GO:0008812">
    <property type="term" value="F:choline dehydrogenase activity"/>
    <property type="evidence" value="ECO:0007669"/>
    <property type="project" value="UniProtKB-EC"/>
</dbReference>
<reference evidence="8 9" key="1">
    <citation type="submission" date="2024-06" db="EMBL/GenBank/DDBJ databases">
        <title>Sorghum-associated microbial communities from plants grown in Nebraska, USA.</title>
        <authorList>
            <person name="Schachtman D."/>
        </authorList>
    </citation>
    <scope>NUCLEOTIDE SEQUENCE [LARGE SCALE GENOMIC DNA]</scope>
    <source>
        <strain evidence="8 9">2709</strain>
    </source>
</reference>
<dbReference type="InterPro" id="IPR000172">
    <property type="entry name" value="GMC_OxRdtase_N"/>
</dbReference>
<dbReference type="PROSITE" id="PS00624">
    <property type="entry name" value="GMC_OXRED_2"/>
    <property type="match status" value="1"/>
</dbReference>
<comment type="similarity">
    <text evidence="2 5">Belongs to the GMC oxidoreductase family.</text>
</comment>
<evidence type="ECO:0000256" key="2">
    <source>
        <dbReference type="ARBA" id="ARBA00010790"/>
    </source>
</evidence>
<keyword evidence="9" id="KW-1185">Reference proteome</keyword>
<evidence type="ECO:0000313" key="8">
    <source>
        <dbReference type="EMBL" id="MET4579231.1"/>
    </source>
</evidence>
<dbReference type="InterPro" id="IPR007867">
    <property type="entry name" value="GMC_OxRtase_C"/>
</dbReference>
<evidence type="ECO:0000256" key="5">
    <source>
        <dbReference type="RuleBase" id="RU003968"/>
    </source>
</evidence>
<keyword evidence="4 5" id="KW-0274">FAD</keyword>